<reference evidence="5" key="1">
    <citation type="submission" date="2016-06" db="UniProtKB">
        <authorList>
            <consortium name="WormBaseParasite"/>
        </authorList>
    </citation>
    <scope>IDENTIFICATION</scope>
</reference>
<dbReference type="PANTHER" id="PTHR12634:SF8">
    <property type="entry name" value="FIERY MOUNTAIN, ISOFORM D"/>
    <property type="match status" value="1"/>
</dbReference>
<sequence length="301" mass="34909">MFWSSELAVSTSKLDELLKNDTVTVADVLVDDYTIQEIRNGNALLVKFLTRQEVVIQILKCALEPEIDESLPLKEQYKKSHLCTEILSLNNEELSAAVMENEEACNLLFSFLNGQKPNHILARMKEEQFLGQCLRSMEHAAVMELLLRLVSFSSDVEQQDYWLVESRLAEGLCDLLVPEKPAVVHHNVCHLWSELVRVLRDVQYTSECKRSDPLMDSLQSERNVRNLMSRMLPDNVEQYRDSVIVNVAGILVTLLETNFIPNWSAIFFLDFHHLEAYIRPKRLSVFLRTLIYLQRRHSYLK</sequence>
<dbReference type="AlphaFoldDB" id="A0A183E8C9"/>
<organism evidence="5">
    <name type="scientific">Gongylonema pulchrum</name>
    <dbReference type="NCBI Taxonomy" id="637853"/>
    <lineage>
        <taxon>Eukaryota</taxon>
        <taxon>Metazoa</taxon>
        <taxon>Ecdysozoa</taxon>
        <taxon>Nematoda</taxon>
        <taxon>Chromadorea</taxon>
        <taxon>Rhabditida</taxon>
        <taxon>Spirurina</taxon>
        <taxon>Spiruromorpha</taxon>
        <taxon>Spiruroidea</taxon>
        <taxon>Gongylonematidae</taxon>
        <taxon>Gongylonema</taxon>
    </lineage>
</organism>
<evidence type="ECO:0000256" key="2">
    <source>
        <dbReference type="ARBA" id="ARBA00023306"/>
    </source>
</evidence>
<dbReference type="EMBL" id="UYRT01084877">
    <property type="protein sequence ID" value="VDN29387.1"/>
    <property type="molecule type" value="Genomic_DNA"/>
</dbReference>
<dbReference type="WBParaSite" id="GPUH_0001724201-mRNA-1">
    <property type="protein sequence ID" value="GPUH_0001724201-mRNA-1"/>
    <property type="gene ID" value="GPUH_0001724201"/>
</dbReference>
<dbReference type="OrthoDB" id="295029at2759"/>
<name>A0A183E8C9_9BILA</name>
<accession>A0A183E8C9</accession>
<reference evidence="3 4" key="2">
    <citation type="submission" date="2018-11" db="EMBL/GenBank/DDBJ databases">
        <authorList>
            <consortium name="Pathogen Informatics"/>
        </authorList>
    </citation>
    <scope>NUCLEOTIDE SEQUENCE [LARGE SCALE GENOMIC DNA]</scope>
</reference>
<evidence type="ECO:0000313" key="4">
    <source>
        <dbReference type="Proteomes" id="UP000271098"/>
    </source>
</evidence>
<protein>
    <submittedName>
        <fullName evidence="5">Timeless</fullName>
    </submittedName>
</protein>
<comment type="similarity">
    <text evidence="1">Belongs to the SAPS family.</text>
</comment>
<dbReference type="GO" id="GO:0019888">
    <property type="term" value="F:protein phosphatase regulator activity"/>
    <property type="evidence" value="ECO:0007669"/>
    <property type="project" value="TreeGrafter"/>
</dbReference>
<dbReference type="Proteomes" id="UP000271098">
    <property type="component" value="Unassembled WGS sequence"/>
</dbReference>
<dbReference type="InterPro" id="IPR007587">
    <property type="entry name" value="SAPS"/>
</dbReference>
<evidence type="ECO:0000313" key="5">
    <source>
        <dbReference type="WBParaSite" id="GPUH_0001724201-mRNA-1"/>
    </source>
</evidence>
<dbReference type="GO" id="GO:0019903">
    <property type="term" value="F:protein phosphatase binding"/>
    <property type="evidence" value="ECO:0007669"/>
    <property type="project" value="InterPro"/>
</dbReference>
<keyword evidence="4" id="KW-1185">Reference proteome</keyword>
<dbReference type="GO" id="GO:0005829">
    <property type="term" value="C:cytosol"/>
    <property type="evidence" value="ECO:0007669"/>
    <property type="project" value="TreeGrafter"/>
</dbReference>
<gene>
    <name evidence="3" type="ORF">GPUH_LOCUS17219</name>
</gene>
<dbReference type="Pfam" id="PF04499">
    <property type="entry name" value="SAPS"/>
    <property type="match status" value="1"/>
</dbReference>
<dbReference type="PANTHER" id="PTHR12634">
    <property type="entry name" value="SIT4 YEAST -ASSOCIATING PROTEIN-RELATED"/>
    <property type="match status" value="1"/>
</dbReference>
<keyword evidence="2" id="KW-0131">Cell cycle</keyword>
<dbReference type="GO" id="GO:0005634">
    <property type="term" value="C:nucleus"/>
    <property type="evidence" value="ECO:0007669"/>
    <property type="project" value="TreeGrafter"/>
</dbReference>
<proteinExistence type="inferred from homology"/>
<evidence type="ECO:0000313" key="3">
    <source>
        <dbReference type="EMBL" id="VDN29387.1"/>
    </source>
</evidence>
<evidence type="ECO:0000256" key="1">
    <source>
        <dbReference type="ARBA" id="ARBA00006180"/>
    </source>
</evidence>